<accession>A0A7S1NEX7</accession>
<proteinExistence type="predicted"/>
<dbReference type="EMBL" id="HBGA01070479">
    <property type="protein sequence ID" value="CAD9015292.1"/>
    <property type="molecule type" value="Transcribed_RNA"/>
</dbReference>
<sequence length="102" mass="10895">MAAAADGCSLQTSSAIVIREMQAMLTPCCAMNLTKHAVGTPGGATRKMAMETDHLDRLNPSVAWSLAFCVAETNKKSHHTVSYNARNCSCPRPRFSPLVSVA</sequence>
<dbReference type="AlphaFoldDB" id="A0A7S1NEX7"/>
<reference evidence="1" key="1">
    <citation type="submission" date="2021-01" db="EMBL/GenBank/DDBJ databases">
        <authorList>
            <person name="Corre E."/>
            <person name="Pelletier E."/>
            <person name="Niang G."/>
            <person name="Scheremetjew M."/>
            <person name="Finn R."/>
            <person name="Kale V."/>
            <person name="Holt S."/>
            <person name="Cochrane G."/>
            <person name="Meng A."/>
            <person name="Brown T."/>
            <person name="Cohen L."/>
        </authorList>
    </citation>
    <scope>NUCLEOTIDE SEQUENCE</scope>
    <source>
        <strain evidence="1">NIES-381</strain>
    </source>
</reference>
<name>A0A7S1NEX7_9EUGL</name>
<organism evidence="1">
    <name type="scientific">Eutreptiella gymnastica</name>
    <dbReference type="NCBI Taxonomy" id="73025"/>
    <lineage>
        <taxon>Eukaryota</taxon>
        <taxon>Discoba</taxon>
        <taxon>Euglenozoa</taxon>
        <taxon>Euglenida</taxon>
        <taxon>Spirocuta</taxon>
        <taxon>Euglenophyceae</taxon>
        <taxon>Eutreptiales</taxon>
        <taxon>Eutreptiaceae</taxon>
        <taxon>Eutreptiella</taxon>
    </lineage>
</organism>
<gene>
    <name evidence="1" type="ORF">EGYM00392_LOCUS26398</name>
</gene>
<protein>
    <submittedName>
        <fullName evidence="1">Uncharacterized protein</fullName>
    </submittedName>
</protein>
<evidence type="ECO:0000313" key="1">
    <source>
        <dbReference type="EMBL" id="CAD9015292.1"/>
    </source>
</evidence>